<keyword evidence="3" id="KW-1185">Reference proteome</keyword>
<reference evidence="2" key="1">
    <citation type="journal article" date="2022" name="bioRxiv">
        <title>Sequencing and chromosome-scale assembly of the giantPleurodeles waltlgenome.</title>
        <authorList>
            <person name="Brown T."/>
            <person name="Elewa A."/>
            <person name="Iarovenko S."/>
            <person name="Subramanian E."/>
            <person name="Araus A.J."/>
            <person name="Petzold A."/>
            <person name="Susuki M."/>
            <person name="Suzuki K.-i.T."/>
            <person name="Hayashi T."/>
            <person name="Toyoda A."/>
            <person name="Oliveira C."/>
            <person name="Osipova E."/>
            <person name="Leigh N.D."/>
            <person name="Simon A."/>
            <person name="Yun M.H."/>
        </authorList>
    </citation>
    <scope>NUCLEOTIDE SEQUENCE</scope>
    <source>
        <strain evidence="2">20211129_DDA</strain>
        <tissue evidence="2">Liver</tissue>
    </source>
</reference>
<dbReference type="AlphaFoldDB" id="A0AAV7UG19"/>
<dbReference type="Proteomes" id="UP001066276">
    <property type="component" value="Chromosome 3_1"/>
</dbReference>
<accession>A0AAV7UG19</accession>
<sequence>MNNNTVRATVKSCSGSAGRTGKTQIPVINKVRNLSVRRFPCPTGATDTRLNGRSDRIIIRRLRERRGNRRRAVQEEKGDSIWKRR</sequence>
<gene>
    <name evidence="2" type="ORF">NDU88_004396</name>
</gene>
<protein>
    <submittedName>
        <fullName evidence="2">Uncharacterized protein</fullName>
    </submittedName>
</protein>
<dbReference type="EMBL" id="JANPWB010000005">
    <property type="protein sequence ID" value="KAJ1187621.1"/>
    <property type="molecule type" value="Genomic_DNA"/>
</dbReference>
<proteinExistence type="predicted"/>
<evidence type="ECO:0000313" key="2">
    <source>
        <dbReference type="EMBL" id="KAJ1187621.1"/>
    </source>
</evidence>
<feature type="region of interest" description="Disordered" evidence="1">
    <location>
        <begin position="1"/>
        <end position="21"/>
    </location>
</feature>
<evidence type="ECO:0000313" key="3">
    <source>
        <dbReference type="Proteomes" id="UP001066276"/>
    </source>
</evidence>
<organism evidence="2 3">
    <name type="scientific">Pleurodeles waltl</name>
    <name type="common">Iberian ribbed newt</name>
    <dbReference type="NCBI Taxonomy" id="8319"/>
    <lineage>
        <taxon>Eukaryota</taxon>
        <taxon>Metazoa</taxon>
        <taxon>Chordata</taxon>
        <taxon>Craniata</taxon>
        <taxon>Vertebrata</taxon>
        <taxon>Euteleostomi</taxon>
        <taxon>Amphibia</taxon>
        <taxon>Batrachia</taxon>
        <taxon>Caudata</taxon>
        <taxon>Salamandroidea</taxon>
        <taxon>Salamandridae</taxon>
        <taxon>Pleurodelinae</taxon>
        <taxon>Pleurodeles</taxon>
    </lineage>
</organism>
<comment type="caution">
    <text evidence="2">The sequence shown here is derived from an EMBL/GenBank/DDBJ whole genome shotgun (WGS) entry which is preliminary data.</text>
</comment>
<name>A0AAV7UG19_PLEWA</name>
<evidence type="ECO:0000256" key="1">
    <source>
        <dbReference type="SAM" id="MobiDB-lite"/>
    </source>
</evidence>